<organism evidence="3 4">
    <name type="scientific">Trifolium medium</name>
    <dbReference type="NCBI Taxonomy" id="97028"/>
    <lineage>
        <taxon>Eukaryota</taxon>
        <taxon>Viridiplantae</taxon>
        <taxon>Streptophyta</taxon>
        <taxon>Embryophyta</taxon>
        <taxon>Tracheophyta</taxon>
        <taxon>Spermatophyta</taxon>
        <taxon>Magnoliopsida</taxon>
        <taxon>eudicotyledons</taxon>
        <taxon>Gunneridae</taxon>
        <taxon>Pentapetalae</taxon>
        <taxon>rosids</taxon>
        <taxon>fabids</taxon>
        <taxon>Fabales</taxon>
        <taxon>Fabaceae</taxon>
        <taxon>Papilionoideae</taxon>
        <taxon>50 kb inversion clade</taxon>
        <taxon>NPAAA clade</taxon>
        <taxon>Hologalegina</taxon>
        <taxon>IRL clade</taxon>
        <taxon>Trifolieae</taxon>
        <taxon>Trifolium</taxon>
    </lineage>
</organism>
<proteinExistence type="predicted"/>
<dbReference type="InterPro" id="IPR000157">
    <property type="entry name" value="TIR_dom"/>
</dbReference>
<evidence type="ECO:0000313" key="3">
    <source>
        <dbReference type="EMBL" id="MCH80907.1"/>
    </source>
</evidence>
<dbReference type="InterPro" id="IPR027417">
    <property type="entry name" value="P-loop_NTPase"/>
</dbReference>
<dbReference type="SUPFAM" id="SSF52200">
    <property type="entry name" value="Toll/Interleukin receptor TIR domain"/>
    <property type="match status" value="1"/>
</dbReference>
<dbReference type="GO" id="GO:0006952">
    <property type="term" value="P:defense response"/>
    <property type="evidence" value="ECO:0007669"/>
    <property type="project" value="InterPro"/>
</dbReference>
<dbReference type="Gene3D" id="3.40.50.10140">
    <property type="entry name" value="Toll/interleukin-1 receptor homology (TIR) domain"/>
    <property type="match status" value="1"/>
</dbReference>
<name>A0A392M0Q1_9FABA</name>
<feature type="domain" description="TIR" evidence="2">
    <location>
        <begin position="9"/>
        <end position="180"/>
    </location>
</feature>
<reference evidence="3 4" key="1">
    <citation type="journal article" date="2018" name="Front. Plant Sci.">
        <title>Red Clover (Trifolium pratense) and Zigzag Clover (T. medium) - A Picture of Genomic Similarities and Differences.</title>
        <authorList>
            <person name="Dluhosova J."/>
            <person name="Istvanek J."/>
            <person name="Nedelnik J."/>
            <person name="Repkova J."/>
        </authorList>
    </citation>
    <scope>NUCLEOTIDE SEQUENCE [LARGE SCALE GENOMIC DNA]</scope>
    <source>
        <strain evidence="4">cv. 10/8</strain>
        <tissue evidence="3">Leaf</tissue>
    </source>
</reference>
<protein>
    <submittedName>
        <fullName evidence="3">TMV resistance protein N-like</fullName>
    </submittedName>
</protein>
<dbReference type="InterPro" id="IPR002182">
    <property type="entry name" value="NB-ARC"/>
</dbReference>
<dbReference type="PRINTS" id="PR00364">
    <property type="entry name" value="DISEASERSIST"/>
</dbReference>
<dbReference type="InterPro" id="IPR042197">
    <property type="entry name" value="Apaf_helical"/>
</dbReference>
<dbReference type="Pfam" id="PF00931">
    <property type="entry name" value="NB-ARC"/>
    <property type="match status" value="1"/>
</dbReference>
<dbReference type="InterPro" id="IPR044974">
    <property type="entry name" value="Disease_R_plants"/>
</dbReference>
<dbReference type="Pfam" id="PF23286">
    <property type="entry name" value="LRR_13"/>
    <property type="match status" value="1"/>
</dbReference>
<dbReference type="Gene3D" id="3.80.10.10">
    <property type="entry name" value="Ribonuclease Inhibitor"/>
    <property type="match status" value="1"/>
</dbReference>
<accession>A0A392M0Q1</accession>
<dbReference type="Gene3D" id="3.40.50.300">
    <property type="entry name" value="P-loop containing nucleotide triphosphate hydrolases"/>
    <property type="match status" value="1"/>
</dbReference>
<dbReference type="PROSITE" id="PS50104">
    <property type="entry name" value="TIR"/>
    <property type="match status" value="1"/>
</dbReference>
<dbReference type="InterPro" id="IPR035897">
    <property type="entry name" value="Toll_tir_struct_dom_sf"/>
</dbReference>
<keyword evidence="1" id="KW-0611">Plant defense</keyword>
<feature type="non-terminal residue" evidence="3">
    <location>
        <position position="669"/>
    </location>
</feature>
<dbReference type="EMBL" id="LXQA010001633">
    <property type="protein sequence ID" value="MCH80907.1"/>
    <property type="molecule type" value="Genomic_DNA"/>
</dbReference>
<dbReference type="Gene3D" id="1.10.8.430">
    <property type="entry name" value="Helical domain of apoptotic protease-activating factors"/>
    <property type="match status" value="1"/>
</dbReference>
<dbReference type="GO" id="GO:0043531">
    <property type="term" value="F:ADP binding"/>
    <property type="evidence" value="ECO:0007669"/>
    <property type="project" value="InterPro"/>
</dbReference>
<evidence type="ECO:0000256" key="1">
    <source>
        <dbReference type="ARBA" id="ARBA00022821"/>
    </source>
</evidence>
<dbReference type="GO" id="GO:0007165">
    <property type="term" value="P:signal transduction"/>
    <property type="evidence" value="ECO:0007669"/>
    <property type="project" value="InterPro"/>
</dbReference>
<gene>
    <name evidence="3" type="ORF">A2U01_0001683</name>
</gene>
<dbReference type="Pfam" id="PF01582">
    <property type="entry name" value="TIR"/>
    <property type="match status" value="1"/>
</dbReference>
<dbReference type="InterPro" id="IPR058546">
    <property type="entry name" value="RPS4B/Roq1-like_LRR"/>
</dbReference>
<comment type="caution">
    <text evidence="3">The sequence shown here is derived from an EMBL/GenBank/DDBJ whole genome shotgun (WGS) entry which is preliminary data.</text>
</comment>
<dbReference type="InterPro" id="IPR032675">
    <property type="entry name" value="LRR_dom_sf"/>
</dbReference>
<dbReference type="AlphaFoldDB" id="A0A392M0Q1"/>
<dbReference type="PANTHER" id="PTHR11017">
    <property type="entry name" value="LEUCINE-RICH REPEAT-CONTAINING PROTEIN"/>
    <property type="match status" value="1"/>
</dbReference>
<keyword evidence="4" id="KW-1185">Reference proteome</keyword>
<dbReference type="Proteomes" id="UP000265520">
    <property type="component" value="Unassembled WGS sequence"/>
</dbReference>
<dbReference type="SMART" id="SM00255">
    <property type="entry name" value="TIR"/>
    <property type="match status" value="1"/>
</dbReference>
<dbReference type="SUPFAM" id="SSF52058">
    <property type="entry name" value="L domain-like"/>
    <property type="match status" value="1"/>
</dbReference>
<dbReference type="PANTHER" id="PTHR11017:SF252">
    <property type="entry name" value="RESISTANCE PROTEIN (TIR-NBS-LRR CLASS), PUTATIVE-RELATED"/>
    <property type="match status" value="1"/>
</dbReference>
<evidence type="ECO:0000259" key="2">
    <source>
        <dbReference type="PROSITE" id="PS50104"/>
    </source>
</evidence>
<evidence type="ECO:0000313" key="4">
    <source>
        <dbReference type="Proteomes" id="UP000265520"/>
    </source>
</evidence>
<sequence>MMANQKHDVLYDVFLSFKGEGGTRDGFTKLLYDALHQKGIFTFKDDQELKIGAEIRASLYKAIENSRILMVVLCQNYASSTWCLEELTYIIDCYRNNQKLPKQVLIIFYEVEPSDVWDVKNSFEDAMIQHEKRFGRDSEKVTAWRNALSSVRDLRSQHCNYQTNELELVQKIAEDTSSKLPLPVQVKHIVGLDSRFELVKPLLNFESRKAVLILEIYGEGGIGKTTFALDIYNKIKHQFEAASFLANVGEKSNIENLQKTLLSDMGEKITESAFEGGFEIERRLYNKKVLLVLDNLDSIFQLEALAGRCDWFGYGSRIIITTRDKSLVDYKCLIDDFIIEKYKMEEMNVQESLELFCWHAFDMINPAKNFKVLSILAVSYAKGVPLVLELLGFILKGEKWEYVKRILNTDFIPDIRALVMKCFINIDENGCLDMHDIIQDMAKQVIINESPKNPDERSRLWDHKEVLEVLKENSISSKIQGIILDPPSHERVHYSDLFENMRNLRILIVRNTTFSSAPRCLPNSLQLLDWKGYPSKSFPYEFQPHKIVEFNLPHSSLRLKKPFKIYQDLTSINLSECQSITQIPDVSGSINLRVLTIDRCRKLVRFPKSIGFMPKLVCLSASECTVLESFVPNIYLPSLEVLSFNLCKRFEHFPDVTDTMDKPLRISMI</sequence>
<dbReference type="SUPFAM" id="SSF52540">
    <property type="entry name" value="P-loop containing nucleoside triphosphate hydrolases"/>
    <property type="match status" value="1"/>
</dbReference>